<sequence>MCMMFRWIRDQQKSEEVLVPGDDVFIILRLDGRVRKSGKNSTTTLLYFSYSGHAGLARDCEGVAANGRSAEQTRKMSRYLVNP</sequence>
<proteinExistence type="predicted"/>
<gene>
    <name evidence="1" type="ORF">B296_00038723</name>
</gene>
<dbReference type="EMBL" id="AMZH03019077">
    <property type="protein sequence ID" value="RRT40822.1"/>
    <property type="molecule type" value="Genomic_DNA"/>
</dbReference>
<accession>A0A426XN02</accession>
<evidence type="ECO:0000313" key="1">
    <source>
        <dbReference type="EMBL" id="RRT40822.1"/>
    </source>
</evidence>
<dbReference type="Proteomes" id="UP000287651">
    <property type="component" value="Unassembled WGS sequence"/>
</dbReference>
<comment type="caution">
    <text evidence="1">The sequence shown here is derived from an EMBL/GenBank/DDBJ whole genome shotgun (WGS) entry which is preliminary data.</text>
</comment>
<reference evidence="1 2" key="1">
    <citation type="journal article" date="2014" name="Agronomy (Basel)">
        <title>A Draft Genome Sequence for Ensete ventricosum, the Drought-Tolerant Tree Against Hunger.</title>
        <authorList>
            <person name="Harrison J."/>
            <person name="Moore K.A."/>
            <person name="Paszkiewicz K."/>
            <person name="Jones T."/>
            <person name="Grant M."/>
            <person name="Ambacheew D."/>
            <person name="Muzemil S."/>
            <person name="Studholme D.J."/>
        </authorList>
    </citation>
    <scope>NUCLEOTIDE SEQUENCE [LARGE SCALE GENOMIC DNA]</scope>
</reference>
<name>A0A426XN02_ENSVE</name>
<dbReference type="AlphaFoldDB" id="A0A426XN02"/>
<organism evidence="1 2">
    <name type="scientific">Ensete ventricosum</name>
    <name type="common">Abyssinian banana</name>
    <name type="synonym">Musa ensete</name>
    <dbReference type="NCBI Taxonomy" id="4639"/>
    <lineage>
        <taxon>Eukaryota</taxon>
        <taxon>Viridiplantae</taxon>
        <taxon>Streptophyta</taxon>
        <taxon>Embryophyta</taxon>
        <taxon>Tracheophyta</taxon>
        <taxon>Spermatophyta</taxon>
        <taxon>Magnoliopsida</taxon>
        <taxon>Liliopsida</taxon>
        <taxon>Zingiberales</taxon>
        <taxon>Musaceae</taxon>
        <taxon>Ensete</taxon>
    </lineage>
</organism>
<protein>
    <submittedName>
        <fullName evidence="1">Uncharacterized protein</fullName>
    </submittedName>
</protein>
<evidence type="ECO:0000313" key="2">
    <source>
        <dbReference type="Proteomes" id="UP000287651"/>
    </source>
</evidence>
<feature type="non-terminal residue" evidence="1">
    <location>
        <position position="83"/>
    </location>
</feature>